<reference evidence="2 3" key="1">
    <citation type="journal article" date="2019" name="BMC Genomics">
        <title>Chromosome level assembly and comparative genome analysis confirm lager-brewing yeasts originated from a single hybridization.</title>
        <authorList>
            <person name="Salazar A.N."/>
            <person name="Gorter de Vries A.R."/>
            <person name="van den Broek M."/>
            <person name="Brouwers N."/>
            <person name="de la Torre Cortes P."/>
            <person name="Kuijpers N.G.A."/>
            <person name="Daran J.G."/>
            <person name="Abeel T."/>
        </authorList>
    </citation>
    <scope>NUCLEOTIDE SEQUENCE [LARGE SCALE GENOMIC DNA]</scope>
    <source>
        <strain evidence="2 3">CBS 1483</strain>
    </source>
</reference>
<dbReference type="SUPFAM" id="SSF52087">
    <property type="entry name" value="CRAL/TRIO domain"/>
    <property type="match status" value="1"/>
</dbReference>
<dbReference type="Proteomes" id="UP000501346">
    <property type="component" value="Chromosome ScXI"/>
</dbReference>
<dbReference type="SUPFAM" id="SSF46938">
    <property type="entry name" value="CRAL/TRIO N-terminal domain"/>
    <property type="match status" value="1"/>
</dbReference>
<dbReference type="InterPro" id="IPR011074">
    <property type="entry name" value="CRAL/TRIO_N_dom"/>
</dbReference>
<dbReference type="FunFam" id="1.10.8.20:FF:000005">
    <property type="entry name" value="SEC14 cytosolic factor"/>
    <property type="match status" value="1"/>
</dbReference>
<dbReference type="EMBL" id="CP048992">
    <property type="protein sequence ID" value="QID80730.1"/>
    <property type="molecule type" value="Genomic_DNA"/>
</dbReference>
<name>A0A6C1DVT4_SACPS</name>
<dbReference type="InterPro" id="IPR051026">
    <property type="entry name" value="PI/PC_transfer"/>
</dbReference>
<proteinExistence type="predicted"/>
<gene>
    <name evidence="2" type="ORF">GRS66_003076</name>
</gene>
<evidence type="ECO:0000259" key="1">
    <source>
        <dbReference type="PROSITE" id="PS50191"/>
    </source>
</evidence>
<dbReference type="PANTHER" id="PTHR45657">
    <property type="entry name" value="CRAL-TRIO DOMAIN-CONTAINING PROTEIN YKL091C-RELATED"/>
    <property type="match status" value="1"/>
</dbReference>
<dbReference type="SMART" id="SM00516">
    <property type="entry name" value="SEC14"/>
    <property type="match status" value="1"/>
</dbReference>
<dbReference type="Gene3D" id="3.40.525.10">
    <property type="entry name" value="CRAL-TRIO lipid binding domain"/>
    <property type="match status" value="1"/>
</dbReference>
<organism evidence="2 3">
    <name type="scientific">Saccharomyces pastorianus</name>
    <name type="common">Lager yeast</name>
    <name type="synonym">Saccharomyces cerevisiae x Saccharomyces eubayanus</name>
    <dbReference type="NCBI Taxonomy" id="27292"/>
    <lineage>
        <taxon>Eukaryota</taxon>
        <taxon>Fungi</taxon>
        <taxon>Dikarya</taxon>
        <taxon>Ascomycota</taxon>
        <taxon>Saccharomycotina</taxon>
        <taxon>Saccharomycetes</taxon>
        <taxon>Saccharomycetales</taxon>
        <taxon>Saccharomycetaceae</taxon>
        <taxon>Saccharomyces</taxon>
    </lineage>
</organism>
<accession>A0A6C1DVT4</accession>
<dbReference type="InterPro" id="IPR036865">
    <property type="entry name" value="CRAL-TRIO_dom_sf"/>
</dbReference>
<dbReference type="PROSITE" id="PS50191">
    <property type="entry name" value="CRAL_TRIO"/>
    <property type="match status" value="1"/>
</dbReference>
<protein>
    <recommendedName>
        <fullName evidence="1">CRAL-TRIO domain-containing protein</fullName>
    </recommendedName>
</protein>
<dbReference type="OrthoDB" id="1434354at2759"/>
<sequence>MTTSILDTYPQICSPNALPGTPGNLTKEQEEALLQFRSILLEKNYKERLDDSTLLRFLRARKFDINASVEMFVETERWREEYGANTIIEDYENNKEAEDKERIKLAKMYPQYYHHVDKDGRPLYFEELGGINLKKMYKITTEKQMLRNLVKEYELFARYRVPACSRRAGYLIETSCTVLDLKGISLSNAYHVLSYIKDVADISQNYYPERMGKFYIIHSPFGFSTMFKMVKPFLDPVTVSKIFILGSSYKKELLKQIPIENLPVKYGGTSVLHNPNDKFYYSDIGPWRDPRYIGPEGEIPNIFGKFTVTS</sequence>
<evidence type="ECO:0000313" key="2">
    <source>
        <dbReference type="EMBL" id="QID80730.1"/>
    </source>
</evidence>
<dbReference type="PANTHER" id="PTHR45657:SF1">
    <property type="entry name" value="CRAL-TRIO DOMAIN-CONTAINING PROTEIN YKL091C-RELATED"/>
    <property type="match status" value="1"/>
</dbReference>
<dbReference type="AlphaFoldDB" id="A0A6C1DVT4"/>
<dbReference type="Pfam" id="PF03765">
    <property type="entry name" value="CRAL_TRIO_N"/>
    <property type="match status" value="1"/>
</dbReference>
<dbReference type="InterPro" id="IPR036273">
    <property type="entry name" value="CRAL/TRIO_N_dom_sf"/>
</dbReference>
<dbReference type="Pfam" id="PF00650">
    <property type="entry name" value="CRAL_TRIO"/>
    <property type="match status" value="1"/>
</dbReference>
<dbReference type="FunFam" id="3.40.525.10:FF:000011">
    <property type="entry name" value="SEC14 cytosolic factor"/>
    <property type="match status" value="1"/>
</dbReference>
<evidence type="ECO:0000313" key="3">
    <source>
        <dbReference type="Proteomes" id="UP000501346"/>
    </source>
</evidence>
<keyword evidence="3" id="KW-1185">Reference proteome</keyword>
<dbReference type="SMART" id="SM01100">
    <property type="entry name" value="CRAL_TRIO_N"/>
    <property type="match status" value="1"/>
</dbReference>
<feature type="domain" description="CRAL-TRIO" evidence="1">
    <location>
        <begin position="101"/>
        <end position="274"/>
    </location>
</feature>
<dbReference type="CDD" id="cd00170">
    <property type="entry name" value="SEC14"/>
    <property type="match status" value="1"/>
</dbReference>
<dbReference type="Gene3D" id="1.10.8.20">
    <property type="entry name" value="N-terminal domain of phosphatidylinositol transfer protein sec14p"/>
    <property type="match status" value="1"/>
</dbReference>
<dbReference type="InterPro" id="IPR001251">
    <property type="entry name" value="CRAL-TRIO_dom"/>
</dbReference>